<dbReference type="PROSITE" id="PS51755">
    <property type="entry name" value="OMPR_PHOB"/>
    <property type="match status" value="1"/>
</dbReference>
<evidence type="ECO:0000313" key="6">
    <source>
        <dbReference type="Proteomes" id="UP000272706"/>
    </source>
</evidence>
<evidence type="ECO:0000259" key="4">
    <source>
        <dbReference type="PROSITE" id="PS51755"/>
    </source>
</evidence>
<dbReference type="PANTHER" id="PTHR12558">
    <property type="entry name" value="CELL DIVISION CYCLE 16,23,27"/>
    <property type="match status" value="1"/>
</dbReference>
<accession>A0A3A5K4Z3</accession>
<dbReference type="SUPFAM" id="SSF46894">
    <property type="entry name" value="C-terminal effector domain of the bipartite response regulators"/>
    <property type="match status" value="1"/>
</dbReference>
<dbReference type="SMART" id="SM00028">
    <property type="entry name" value="TPR"/>
    <property type="match status" value="3"/>
</dbReference>
<gene>
    <name evidence="5" type="ORF">D3227_31825</name>
</gene>
<feature type="domain" description="OmpR/PhoB-type" evidence="4">
    <location>
        <begin position="8"/>
        <end position="106"/>
    </location>
</feature>
<feature type="DNA-binding region" description="OmpR/PhoB-type" evidence="3">
    <location>
        <begin position="8"/>
        <end position="106"/>
    </location>
</feature>
<dbReference type="InterPro" id="IPR011990">
    <property type="entry name" value="TPR-like_helical_dom_sf"/>
</dbReference>
<proteinExistence type="predicted"/>
<name>A0A3A5K4Z3_9HYPH</name>
<dbReference type="GO" id="GO:0000160">
    <property type="term" value="P:phosphorelay signal transduction system"/>
    <property type="evidence" value="ECO:0007669"/>
    <property type="project" value="InterPro"/>
</dbReference>
<dbReference type="SUPFAM" id="SSF48452">
    <property type="entry name" value="TPR-like"/>
    <property type="match status" value="1"/>
</dbReference>
<feature type="repeat" description="TPR" evidence="2">
    <location>
        <begin position="349"/>
        <end position="382"/>
    </location>
</feature>
<evidence type="ECO:0000313" key="5">
    <source>
        <dbReference type="EMBL" id="RJT29657.1"/>
    </source>
</evidence>
<sequence>MLVCAMVGKRFAFGPFELNPEAGTLLRQGLPVAVGYRGVLLLAALVERPGEVLSKAELMDAAWPQAAVEESNLSVQIASLRKLLGSGSDDAEWIATIPRIGYRFGGAVDCLDAAAAAPDGAEAGPSIAVLPFANLSDDAEQQYFGDGLAEDIITRLARLRWLFVSARNSSFTYGGKPVDVKQIGRELGVRYVLDGSVRRSGQRLRINARVSDADTGRQIWAERYDAEIADFFALQDQIAESVIGAIEPRLYVAEQERFQSRSPGNLDAWGFVMKAMPYVWTWASLPDFEIAERLLKKAIDIDPDYPRANCLIAWGLAAKSMLGLADTEAVLPTAHDMAQRAIRSDPEDPWTHFVTGFVHMASRRFDPAVKALTEAITLNPSLAYAHMILGSTYAYAGMPDDGLHHIALADRLSPRDFTQAGSLSVAGLCHFMAGRYAEAAEFERRAVDLRQNFGTAWRTYAASAGMAGDRAAAAHALAQTRRLHPSVSVDWVEKYHPIVHEKDRARYIEGLRVAGLD</sequence>
<keyword evidence="6" id="KW-1185">Reference proteome</keyword>
<dbReference type="CDD" id="cd00383">
    <property type="entry name" value="trans_reg_C"/>
    <property type="match status" value="1"/>
</dbReference>
<dbReference type="InterPro" id="IPR036388">
    <property type="entry name" value="WH-like_DNA-bd_sf"/>
</dbReference>
<dbReference type="Pfam" id="PF00486">
    <property type="entry name" value="Trans_reg_C"/>
    <property type="match status" value="1"/>
</dbReference>
<evidence type="ECO:0000256" key="1">
    <source>
        <dbReference type="ARBA" id="ARBA00023125"/>
    </source>
</evidence>
<dbReference type="OrthoDB" id="9807521at2"/>
<organism evidence="5 6">
    <name type="scientific">Mesorhizobium waimense</name>
    <dbReference type="NCBI Taxonomy" id="1300307"/>
    <lineage>
        <taxon>Bacteria</taxon>
        <taxon>Pseudomonadati</taxon>
        <taxon>Pseudomonadota</taxon>
        <taxon>Alphaproteobacteria</taxon>
        <taxon>Hyphomicrobiales</taxon>
        <taxon>Phyllobacteriaceae</taxon>
        <taxon>Mesorhizobium</taxon>
    </lineage>
</organism>
<keyword evidence="1 3" id="KW-0238">DNA-binding</keyword>
<dbReference type="SMART" id="SM00862">
    <property type="entry name" value="Trans_reg_C"/>
    <property type="match status" value="1"/>
</dbReference>
<comment type="caution">
    <text evidence="5">The sequence shown here is derived from an EMBL/GenBank/DDBJ whole genome shotgun (WGS) entry which is preliminary data.</text>
</comment>
<dbReference type="InterPro" id="IPR001867">
    <property type="entry name" value="OmpR/PhoB-type_DNA-bd"/>
</dbReference>
<evidence type="ECO:0000256" key="3">
    <source>
        <dbReference type="PROSITE-ProRule" id="PRU01091"/>
    </source>
</evidence>
<dbReference type="EMBL" id="QZWZ01000041">
    <property type="protein sequence ID" value="RJT29657.1"/>
    <property type="molecule type" value="Genomic_DNA"/>
</dbReference>
<evidence type="ECO:0000256" key="2">
    <source>
        <dbReference type="PROSITE-ProRule" id="PRU00339"/>
    </source>
</evidence>
<dbReference type="Proteomes" id="UP000272706">
    <property type="component" value="Unassembled WGS sequence"/>
</dbReference>
<keyword evidence="2" id="KW-0802">TPR repeat</keyword>
<dbReference type="Gene3D" id="1.25.40.10">
    <property type="entry name" value="Tetratricopeptide repeat domain"/>
    <property type="match status" value="1"/>
</dbReference>
<protein>
    <recommendedName>
        <fullName evidence="4">OmpR/PhoB-type domain-containing protein</fullName>
    </recommendedName>
</protein>
<dbReference type="PANTHER" id="PTHR12558:SF33">
    <property type="entry name" value="BLL7664 PROTEIN"/>
    <property type="match status" value="1"/>
</dbReference>
<dbReference type="Gene3D" id="3.40.50.10070">
    <property type="entry name" value="TolB, N-terminal domain"/>
    <property type="match status" value="1"/>
</dbReference>
<dbReference type="PROSITE" id="PS50005">
    <property type="entry name" value="TPR"/>
    <property type="match status" value="1"/>
</dbReference>
<dbReference type="InterPro" id="IPR019734">
    <property type="entry name" value="TPR_rpt"/>
</dbReference>
<dbReference type="InterPro" id="IPR016032">
    <property type="entry name" value="Sig_transdc_resp-reg_C-effctor"/>
</dbReference>
<dbReference type="GO" id="GO:0006355">
    <property type="term" value="P:regulation of DNA-templated transcription"/>
    <property type="evidence" value="ECO:0007669"/>
    <property type="project" value="InterPro"/>
</dbReference>
<dbReference type="AlphaFoldDB" id="A0A3A5K4Z3"/>
<dbReference type="GO" id="GO:0003677">
    <property type="term" value="F:DNA binding"/>
    <property type="evidence" value="ECO:0007669"/>
    <property type="project" value="UniProtKB-UniRule"/>
</dbReference>
<reference evidence="5 6" key="1">
    <citation type="submission" date="2018-09" db="EMBL/GenBank/DDBJ databases">
        <title>Mesorhizobium carmichaelinearum sp. nov. isolated from Carmichaelinea spp. root nodules in New Zealand.</title>
        <authorList>
            <person name="De Meyer S.E."/>
        </authorList>
    </citation>
    <scope>NUCLEOTIDE SEQUENCE [LARGE SCALE GENOMIC DNA]</scope>
    <source>
        <strain evidence="5 6">ICMP19557</strain>
    </source>
</reference>
<dbReference type="Gene3D" id="1.10.10.10">
    <property type="entry name" value="Winged helix-like DNA-binding domain superfamily/Winged helix DNA-binding domain"/>
    <property type="match status" value="1"/>
</dbReference>